<feature type="domain" description="Protein kinase" evidence="1">
    <location>
        <begin position="1"/>
        <end position="138"/>
    </location>
</feature>
<dbReference type="Proteomes" id="UP001059893">
    <property type="component" value="Unassembled WGS sequence"/>
</dbReference>
<dbReference type="PROSITE" id="PS00108">
    <property type="entry name" value="PROTEIN_KINASE_ST"/>
    <property type="match status" value="1"/>
</dbReference>
<dbReference type="EMBL" id="JABSND010000290">
    <property type="protein sequence ID" value="KAI6292491.1"/>
    <property type="molecule type" value="Genomic_DNA"/>
</dbReference>
<protein>
    <recommendedName>
        <fullName evidence="1">Protein kinase domain-containing protein</fullName>
    </recommendedName>
</protein>
<dbReference type="PANTHER" id="PTHR44167">
    <property type="entry name" value="OVARIAN-SPECIFIC SERINE/THREONINE-PROTEIN KINASE LOK-RELATED"/>
    <property type="match status" value="1"/>
</dbReference>
<organism evidence="2 3">
    <name type="scientific">Pyricularia grisea</name>
    <name type="common">Crabgrass-specific blast fungus</name>
    <name type="synonym">Magnaporthe grisea</name>
    <dbReference type="NCBI Taxonomy" id="148305"/>
    <lineage>
        <taxon>Eukaryota</taxon>
        <taxon>Fungi</taxon>
        <taxon>Dikarya</taxon>
        <taxon>Ascomycota</taxon>
        <taxon>Pezizomycotina</taxon>
        <taxon>Sordariomycetes</taxon>
        <taxon>Sordariomycetidae</taxon>
        <taxon>Magnaporthales</taxon>
        <taxon>Pyriculariaceae</taxon>
        <taxon>Pyricularia</taxon>
    </lineage>
</organism>
<comment type="caution">
    <text evidence="2">The sequence shown here is derived from an EMBL/GenBank/DDBJ whole genome shotgun (WGS) entry which is preliminary data.</text>
</comment>
<keyword evidence="3" id="KW-1185">Reference proteome</keyword>
<evidence type="ECO:0000313" key="2">
    <source>
        <dbReference type="EMBL" id="KAI6292491.1"/>
    </source>
</evidence>
<dbReference type="InterPro" id="IPR008271">
    <property type="entry name" value="Ser/Thr_kinase_AS"/>
</dbReference>
<name>A0ABQ8N7F0_PYRGI</name>
<dbReference type="PROSITE" id="PS50011">
    <property type="entry name" value="PROTEIN_KINASE_DOM"/>
    <property type="match status" value="1"/>
</dbReference>
<dbReference type="PANTHER" id="PTHR44167:SF24">
    <property type="entry name" value="SERINE_THREONINE-PROTEIN KINASE CHK2"/>
    <property type="match status" value="1"/>
</dbReference>
<dbReference type="Gene3D" id="1.10.510.10">
    <property type="entry name" value="Transferase(Phosphotransferase) domain 1"/>
    <property type="match status" value="1"/>
</dbReference>
<proteinExistence type="predicted"/>
<dbReference type="InterPro" id="IPR000719">
    <property type="entry name" value="Prot_kinase_dom"/>
</dbReference>
<dbReference type="SUPFAM" id="SSF56112">
    <property type="entry name" value="Protein kinase-like (PK-like)"/>
    <property type="match status" value="1"/>
</dbReference>
<dbReference type="InterPro" id="IPR011009">
    <property type="entry name" value="Kinase-like_dom_sf"/>
</dbReference>
<accession>A0ABQ8N7F0</accession>
<sequence length="138" mass="15356">MEDVEGPSLAHPTWRQRPENLFTGSRGVAGRIMRNIALALDYVHSKGITHYDVKPGNIFYNDTRGAVLIDFGLSSDSPDTATNIYAAGTPWALDRIQTFYYTQPAAEKEKHTVTANVMRYKATGTDETTTVWTNLSTK</sequence>
<evidence type="ECO:0000313" key="3">
    <source>
        <dbReference type="Proteomes" id="UP001059893"/>
    </source>
</evidence>
<dbReference type="Pfam" id="PF00069">
    <property type="entry name" value="Pkinase"/>
    <property type="match status" value="1"/>
</dbReference>
<gene>
    <name evidence="2" type="ORF">MCOR33_009825</name>
</gene>
<evidence type="ECO:0000259" key="1">
    <source>
        <dbReference type="PROSITE" id="PS50011"/>
    </source>
</evidence>
<reference evidence="2" key="1">
    <citation type="submission" date="2021-01" db="EMBL/GenBank/DDBJ databases">
        <title>Deciphering the adaptive evolutionary patterns associated with biogeogrpahic diversity in the finger millet blast pathogen Magnaporthe oryzae in Eastern Africa.</title>
        <authorList>
            <person name="Onyema G."/>
            <person name="Shittu T.A."/>
            <person name="Dodsworth S."/>
            <person name="Devilliers S."/>
            <person name="Muthumeenakshi S."/>
            <person name="Sreenivasaprasad S."/>
        </authorList>
    </citation>
    <scope>NUCLEOTIDE SEQUENCE</scope>
    <source>
        <strain evidence="2">D15/s37</strain>
    </source>
</reference>